<evidence type="ECO:0000313" key="3">
    <source>
        <dbReference type="EMBL" id="QBK31779.1"/>
    </source>
</evidence>
<sequence>MTANQAPGADPARRAQDLFDVRERVCLVTGASSGLGAGFAQVLVDNGAFVIGLSLDAPQDDPGGEGFVHLRGDVRNDDDIAGAVALATDRFGRLDVLVNNAGSFGVAKASRQGRDDFADMLNVNVAASAEVCRRAHAVMRRNPRGGSIINVTSVLARLPIRGLSAYGAGKAALEQLTRALALEWAPDAVRVNALAPGWYRTAMTRDYLDRGLASILTGQIPVGRLGEGGDLAGPLLLLASDASRYITGTTFTVDGGYSVRS</sequence>
<evidence type="ECO:0000313" key="4">
    <source>
        <dbReference type="Proteomes" id="UP000293719"/>
    </source>
</evidence>
<dbReference type="SUPFAM" id="SSF51735">
    <property type="entry name" value="NAD(P)-binding Rossmann-fold domains"/>
    <property type="match status" value="1"/>
</dbReference>
<dbReference type="PRINTS" id="PR00081">
    <property type="entry name" value="GDHRDH"/>
</dbReference>
<dbReference type="PROSITE" id="PS00061">
    <property type="entry name" value="ADH_SHORT"/>
    <property type="match status" value="1"/>
</dbReference>
<dbReference type="PRINTS" id="PR00080">
    <property type="entry name" value="SDRFAMILY"/>
</dbReference>
<reference evidence="3 4" key="1">
    <citation type="journal article" date="2017" name="Int. J. Syst. Evol. Microbiol.">
        <title>Roseitalea porphyridii gen. nov., sp. nov., isolated from a red alga, and reclassification of Hoeflea suaedae Chung et al. 2013 as Pseudohoeflea suaedae gen. nov., comb. nov.</title>
        <authorList>
            <person name="Hyeon J.W."/>
            <person name="Jeong S.E."/>
            <person name="Baek K."/>
            <person name="Jeon C.O."/>
        </authorList>
    </citation>
    <scope>NUCLEOTIDE SEQUENCE [LARGE SCALE GENOMIC DNA]</scope>
    <source>
        <strain evidence="3 4">MA7-20</strain>
    </source>
</reference>
<dbReference type="KEGG" id="rpod:E0E05_14910"/>
<evidence type="ECO:0000256" key="2">
    <source>
        <dbReference type="ARBA" id="ARBA00023002"/>
    </source>
</evidence>
<dbReference type="Proteomes" id="UP000293719">
    <property type="component" value="Chromosome"/>
</dbReference>
<dbReference type="FunFam" id="3.40.50.720:FF:000084">
    <property type="entry name" value="Short-chain dehydrogenase reductase"/>
    <property type="match status" value="1"/>
</dbReference>
<evidence type="ECO:0000256" key="1">
    <source>
        <dbReference type="ARBA" id="ARBA00006484"/>
    </source>
</evidence>
<keyword evidence="2" id="KW-0560">Oxidoreductase</keyword>
<dbReference type="PANTHER" id="PTHR42760:SF133">
    <property type="entry name" value="3-OXOACYL-[ACYL-CARRIER-PROTEIN] REDUCTASE"/>
    <property type="match status" value="1"/>
</dbReference>
<name>A0A4P6V4Q2_9HYPH</name>
<dbReference type="PANTHER" id="PTHR42760">
    <property type="entry name" value="SHORT-CHAIN DEHYDROGENASES/REDUCTASES FAMILY MEMBER"/>
    <property type="match status" value="1"/>
</dbReference>
<organism evidence="3 4">
    <name type="scientific">Roseitalea porphyridii</name>
    <dbReference type="NCBI Taxonomy" id="1852022"/>
    <lineage>
        <taxon>Bacteria</taxon>
        <taxon>Pseudomonadati</taxon>
        <taxon>Pseudomonadota</taxon>
        <taxon>Alphaproteobacteria</taxon>
        <taxon>Hyphomicrobiales</taxon>
        <taxon>Ahrensiaceae</taxon>
        <taxon>Roseitalea</taxon>
    </lineage>
</organism>
<dbReference type="Pfam" id="PF13561">
    <property type="entry name" value="adh_short_C2"/>
    <property type="match status" value="1"/>
</dbReference>
<dbReference type="EMBL" id="CP036532">
    <property type="protein sequence ID" value="QBK31779.1"/>
    <property type="molecule type" value="Genomic_DNA"/>
</dbReference>
<dbReference type="Gene3D" id="3.40.50.720">
    <property type="entry name" value="NAD(P)-binding Rossmann-like Domain"/>
    <property type="match status" value="1"/>
</dbReference>
<dbReference type="GO" id="GO:0016616">
    <property type="term" value="F:oxidoreductase activity, acting on the CH-OH group of donors, NAD or NADP as acceptor"/>
    <property type="evidence" value="ECO:0007669"/>
    <property type="project" value="TreeGrafter"/>
</dbReference>
<accession>A0A4P6V4Q2</accession>
<proteinExistence type="inferred from homology"/>
<comment type="similarity">
    <text evidence="1">Belongs to the short-chain dehydrogenases/reductases (SDR) family.</text>
</comment>
<dbReference type="RefSeq" id="WP_131617429.1">
    <property type="nucleotide sequence ID" value="NZ_CP036532.1"/>
</dbReference>
<dbReference type="AlphaFoldDB" id="A0A4P6V4Q2"/>
<dbReference type="InterPro" id="IPR036291">
    <property type="entry name" value="NAD(P)-bd_dom_sf"/>
</dbReference>
<protein>
    <submittedName>
        <fullName evidence="3">SDR family oxidoreductase</fullName>
    </submittedName>
</protein>
<gene>
    <name evidence="3" type="ORF">E0E05_14910</name>
</gene>
<dbReference type="OrthoDB" id="9805986at2"/>
<dbReference type="GeneID" id="90768595"/>
<dbReference type="InterPro" id="IPR020904">
    <property type="entry name" value="Sc_DH/Rdtase_CS"/>
</dbReference>
<dbReference type="InterPro" id="IPR002347">
    <property type="entry name" value="SDR_fam"/>
</dbReference>
<keyword evidence="4" id="KW-1185">Reference proteome</keyword>